<feature type="non-terminal residue" evidence="7">
    <location>
        <position position="672"/>
    </location>
</feature>
<evidence type="ECO:0000313" key="8">
    <source>
        <dbReference type="Proteomes" id="UP001201262"/>
    </source>
</evidence>
<dbReference type="InterPro" id="IPR053230">
    <property type="entry name" value="Trans_reg_galc"/>
</dbReference>
<dbReference type="PROSITE" id="PS50048">
    <property type="entry name" value="ZN2_CY6_FUNGAL_2"/>
    <property type="match status" value="1"/>
</dbReference>
<gene>
    <name evidence="7" type="ORF">BGW36DRAFT_272033</name>
</gene>
<dbReference type="Pfam" id="PF00172">
    <property type="entry name" value="Zn_clus"/>
    <property type="match status" value="1"/>
</dbReference>
<feature type="domain" description="Zn(2)-C6 fungal-type" evidence="6">
    <location>
        <begin position="25"/>
        <end position="55"/>
    </location>
</feature>
<evidence type="ECO:0000313" key="7">
    <source>
        <dbReference type="EMBL" id="KAH8698520.1"/>
    </source>
</evidence>
<keyword evidence="1" id="KW-0479">Metal-binding</keyword>
<proteinExistence type="predicted"/>
<keyword evidence="2" id="KW-0805">Transcription regulation</keyword>
<dbReference type="Pfam" id="PF04082">
    <property type="entry name" value="Fungal_trans"/>
    <property type="match status" value="1"/>
</dbReference>
<dbReference type="SMART" id="SM00066">
    <property type="entry name" value="GAL4"/>
    <property type="match status" value="1"/>
</dbReference>
<evidence type="ECO:0000256" key="4">
    <source>
        <dbReference type="ARBA" id="ARBA00023163"/>
    </source>
</evidence>
<reference evidence="7" key="1">
    <citation type="submission" date="2021-12" db="EMBL/GenBank/DDBJ databases">
        <title>Convergent genome expansion in fungi linked to evolution of root-endophyte symbiosis.</title>
        <authorList>
            <consortium name="DOE Joint Genome Institute"/>
            <person name="Ke Y.-H."/>
            <person name="Bonito G."/>
            <person name="Liao H.-L."/>
            <person name="Looney B."/>
            <person name="Rojas-Flechas A."/>
            <person name="Nash J."/>
            <person name="Hameed K."/>
            <person name="Schadt C."/>
            <person name="Martin F."/>
            <person name="Crous P.W."/>
            <person name="Miettinen O."/>
            <person name="Magnuson J.K."/>
            <person name="Labbe J."/>
            <person name="Jacobson D."/>
            <person name="Doktycz M.J."/>
            <person name="Veneault-Fourrey C."/>
            <person name="Kuo A."/>
            <person name="Mondo S."/>
            <person name="Calhoun S."/>
            <person name="Riley R."/>
            <person name="Ohm R."/>
            <person name="LaButti K."/>
            <person name="Andreopoulos B."/>
            <person name="Pangilinan J."/>
            <person name="Nolan M."/>
            <person name="Tritt A."/>
            <person name="Clum A."/>
            <person name="Lipzen A."/>
            <person name="Daum C."/>
            <person name="Barry K."/>
            <person name="Grigoriev I.V."/>
            <person name="Vilgalys R."/>
        </authorList>
    </citation>
    <scope>NUCLEOTIDE SEQUENCE</scope>
    <source>
        <strain evidence="7">PMI_201</strain>
    </source>
</reference>
<dbReference type="CDD" id="cd12148">
    <property type="entry name" value="fungal_TF_MHR"/>
    <property type="match status" value="1"/>
</dbReference>
<sequence length="672" mass="76329">KVPIPRFTQRYGSQTSYEKKRVSRACEPCRERKRKCNGERPNCRQCGQSKLACQYSDSKRVRDKALLTRAARYERLLGDLAGNIDKWSKRRIKKALRVRYIPSFLDMPLSLFSCNRDSPDLESSWDESPHSNISSTSSLASSLGALDAVDEDMNRDERSQSTGFIGKNSEISWLEGLKELRDAPPKVRTLNDATLSSVSYHLDEIRLSESDDYGNPYELPPKDLADKLFGAFLDSVGDSFPIIRKTLFSQQMNNLYSQPSTTRPGNRWLAILNIIFAIGGIACQYTQQAQSKLSPKIFFSRAKALSGGENILYEHADLQQVQVESLLAFYFLCSAQINRAWKMVGIATRSAIALGLDLRVSPSSIHPVSMEARIRTWSSIFYLENLLTVMTSRTSCLGDGSSAAYPPLPFEEEMYGLPEVWRLLKDPQYRESCINWTLYQDKEQISEKQKLLGGIEHSSALYFYHLTDLAVTTHAITNRVYSPEIPGDQWVQIERRISLYMEKMDAWLRCLTPPLKFIDQDKLLINTSNSQQVSLALNYFGTRMILTRPCLTGSKDIGGNSKEHEKSFRLSNKYGRVCLQSAEDLISILPDHPDMVWLSKASPWWSILHFIMQAATVLLIYMTIFDEHDAESPNAVISAAKKALSWLHSLSECDESARRAFLICERLLHRIA</sequence>
<dbReference type="PANTHER" id="PTHR47654:SF4">
    <property type="entry name" value="ZN(II)2CYS6 TRANSCRIPTION FACTOR (EUROFUNG)"/>
    <property type="match status" value="1"/>
</dbReference>
<dbReference type="InterPro" id="IPR007219">
    <property type="entry name" value="XnlR_reg_dom"/>
</dbReference>
<dbReference type="SUPFAM" id="SSF57701">
    <property type="entry name" value="Zn2/Cys6 DNA-binding domain"/>
    <property type="match status" value="1"/>
</dbReference>
<accession>A0AAD4Q1I6</accession>
<comment type="caution">
    <text evidence="7">The sequence shown here is derived from an EMBL/GenBank/DDBJ whole genome shotgun (WGS) entry which is preliminary data.</text>
</comment>
<evidence type="ECO:0000256" key="1">
    <source>
        <dbReference type="ARBA" id="ARBA00022723"/>
    </source>
</evidence>
<evidence type="ECO:0000256" key="3">
    <source>
        <dbReference type="ARBA" id="ARBA00023125"/>
    </source>
</evidence>
<dbReference type="PANTHER" id="PTHR47654">
    <property type="entry name" value="ZN(II)2CYS6 TRANSCRIPTION FACTOR (EUROFUNG)-RELATED"/>
    <property type="match status" value="1"/>
</dbReference>
<dbReference type="PROSITE" id="PS00463">
    <property type="entry name" value="ZN2_CY6_FUNGAL_1"/>
    <property type="match status" value="1"/>
</dbReference>
<keyword evidence="8" id="KW-1185">Reference proteome</keyword>
<dbReference type="Gene3D" id="4.10.240.10">
    <property type="entry name" value="Zn(2)-C6 fungal-type DNA-binding domain"/>
    <property type="match status" value="1"/>
</dbReference>
<dbReference type="EMBL" id="JAJTJA010000005">
    <property type="protein sequence ID" value="KAH8698520.1"/>
    <property type="molecule type" value="Genomic_DNA"/>
</dbReference>
<dbReference type="RefSeq" id="XP_046072984.1">
    <property type="nucleotide sequence ID" value="XM_046210151.1"/>
</dbReference>
<dbReference type="InterPro" id="IPR036864">
    <property type="entry name" value="Zn2-C6_fun-type_DNA-bd_sf"/>
</dbReference>
<evidence type="ECO:0000256" key="5">
    <source>
        <dbReference type="ARBA" id="ARBA00023242"/>
    </source>
</evidence>
<dbReference type="SMART" id="SM00906">
    <property type="entry name" value="Fungal_trans"/>
    <property type="match status" value="1"/>
</dbReference>
<keyword evidence="3" id="KW-0238">DNA-binding</keyword>
<organism evidence="7 8">
    <name type="scientific">Talaromyces proteolyticus</name>
    <dbReference type="NCBI Taxonomy" id="1131652"/>
    <lineage>
        <taxon>Eukaryota</taxon>
        <taxon>Fungi</taxon>
        <taxon>Dikarya</taxon>
        <taxon>Ascomycota</taxon>
        <taxon>Pezizomycotina</taxon>
        <taxon>Eurotiomycetes</taxon>
        <taxon>Eurotiomycetidae</taxon>
        <taxon>Eurotiales</taxon>
        <taxon>Trichocomaceae</taxon>
        <taxon>Talaromyces</taxon>
        <taxon>Talaromyces sect. Bacilispori</taxon>
    </lineage>
</organism>
<dbReference type="Proteomes" id="UP001201262">
    <property type="component" value="Unassembled WGS sequence"/>
</dbReference>
<evidence type="ECO:0000259" key="6">
    <source>
        <dbReference type="PROSITE" id="PS50048"/>
    </source>
</evidence>
<dbReference type="GO" id="GO:0006351">
    <property type="term" value="P:DNA-templated transcription"/>
    <property type="evidence" value="ECO:0007669"/>
    <property type="project" value="InterPro"/>
</dbReference>
<feature type="non-terminal residue" evidence="7">
    <location>
        <position position="1"/>
    </location>
</feature>
<protein>
    <recommendedName>
        <fullName evidence="6">Zn(2)-C6 fungal-type domain-containing protein</fullName>
    </recommendedName>
</protein>
<dbReference type="InterPro" id="IPR001138">
    <property type="entry name" value="Zn2Cys6_DnaBD"/>
</dbReference>
<dbReference type="AlphaFoldDB" id="A0AAD4Q1I6"/>
<keyword evidence="4" id="KW-0804">Transcription</keyword>
<dbReference type="CDD" id="cd00067">
    <property type="entry name" value="GAL4"/>
    <property type="match status" value="1"/>
</dbReference>
<name>A0AAD4Q1I6_9EURO</name>
<dbReference type="GO" id="GO:0008270">
    <property type="term" value="F:zinc ion binding"/>
    <property type="evidence" value="ECO:0007669"/>
    <property type="project" value="InterPro"/>
</dbReference>
<dbReference type="GO" id="GO:0003677">
    <property type="term" value="F:DNA binding"/>
    <property type="evidence" value="ECO:0007669"/>
    <property type="project" value="UniProtKB-KW"/>
</dbReference>
<keyword evidence="5" id="KW-0539">Nucleus</keyword>
<dbReference type="GO" id="GO:0000981">
    <property type="term" value="F:DNA-binding transcription factor activity, RNA polymerase II-specific"/>
    <property type="evidence" value="ECO:0007669"/>
    <property type="project" value="InterPro"/>
</dbReference>
<dbReference type="GeneID" id="70240438"/>
<evidence type="ECO:0000256" key="2">
    <source>
        <dbReference type="ARBA" id="ARBA00023015"/>
    </source>
</evidence>